<dbReference type="Proteomes" id="UP000054516">
    <property type="component" value="Unassembled WGS sequence"/>
</dbReference>
<reference evidence="2" key="1">
    <citation type="submission" date="2016-03" db="EMBL/GenBank/DDBJ databases">
        <title>Draft genome sequence of Rosellinia necatrix.</title>
        <authorList>
            <person name="Kanematsu S."/>
        </authorList>
    </citation>
    <scope>NUCLEOTIDE SEQUENCE [LARGE SCALE GENOMIC DNA]</scope>
    <source>
        <strain evidence="2">W97</strain>
    </source>
</reference>
<sequence length="72" mass="8388">MRATPRSYYPQHLHQLQQLTSSRRKRNLRRTPRGEQDLVHADGDERDEEPMAEETDANKRDKILSDENGTAA</sequence>
<organism evidence="2">
    <name type="scientific">Rosellinia necatrix</name>
    <name type="common">White root-rot fungus</name>
    <dbReference type="NCBI Taxonomy" id="77044"/>
    <lineage>
        <taxon>Eukaryota</taxon>
        <taxon>Fungi</taxon>
        <taxon>Dikarya</taxon>
        <taxon>Ascomycota</taxon>
        <taxon>Pezizomycotina</taxon>
        <taxon>Sordariomycetes</taxon>
        <taxon>Xylariomycetidae</taxon>
        <taxon>Xylariales</taxon>
        <taxon>Xylariaceae</taxon>
        <taxon>Rosellinia</taxon>
    </lineage>
</organism>
<feature type="compositionally biased region" description="Basic and acidic residues" evidence="1">
    <location>
        <begin position="32"/>
        <end position="43"/>
    </location>
</feature>
<evidence type="ECO:0000313" key="3">
    <source>
        <dbReference type="Proteomes" id="UP000054516"/>
    </source>
</evidence>
<feature type="compositionally biased region" description="Acidic residues" evidence="1">
    <location>
        <begin position="44"/>
        <end position="55"/>
    </location>
</feature>
<keyword evidence="3" id="KW-1185">Reference proteome</keyword>
<proteinExistence type="predicted"/>
<evidence type="ECO:0000313" key="2">
    <source>
        <dbReference type="EMBL" id="GAW26487.1"/>
    </source>
</evidence>
<name>A0A1S8A8V2_ROSNE</name>
<feature type="region of interest" description="Disordered" evidence="1">
    <location>
        <begin position="1"/>
        <end position="72"/>
    </location>
</feature>
<evidence type="ECO:0000256" key="1">
    <source>
        <dbReference type="SAM" id="MobiDB-lite"/>
    </source>
</evidence>
<protein>
    <submittedName>
        <fullName evidence="2">Uncharacterized protein</fullName>
    </submittedName>
</protein>
<dbReference type="AlphaFoldDB" id="A0A1S8A8V2"/>
<accession>A0A1S8A8V2</accession>
<gene>
    <name evidence="2" type="ORF">SAMD00023353_3400180</name>
</gene>
<dbReference type="EMBL" id="DF977479">
    <property type="protein sequence ID" value="GAW26487.1"/>
    <property type="molecule type" value="Genomic_DNA"/>
</dbReference>
<feature type="compositionally biased region" description="Basic and acidic residues" evidence="1">
    <location>
        <begin position="56"/>
        <end position="65"/>
    </location>
</feature>
<feature type="compositionally biased region" description="Basic residues" evidence="1">
    <location>
        <begin position="22"/>
        <end position="31"/>
    </location>
</feature>